<evidence type="ECO:0000313" key="3">
    <source>
        <dbReference type="EMBL" id="VFK76244.1"/>
    </source>
</evidence>
<gene>
    <name evidence="1" type="ORF">BECKMB1821G_GA0114241_104810</name>
    <name evidence="3" type="ORF">BECKMB1821H_GA0114242_10489</name>
    <name evidence="2" type="ORF">BECKMB1821I_GA0114274_104710</name>
</gene>
<protein>
    <submittedName>
        <fullName evidence="2">Uncharacterized protein</fullName>
    </submittedName>
</protein>
<proteinExistence type="predicted"/>
<dbReference type="AlphaFoldDB" id="A0A450XW39"/>
<sequence>MPLGVLFSGITSWLVNHYIIRSSWVEDVYHIAMATVHDMDFLLARNFRHIAATMQGQIDRASRTHGFARPLIITPEQLPGEITIRKDPIIQEIHKIRDKHAAQFNDDPVAIYHHLKRLKKESGREIVTFEPKRVLEIHGVEENQNAHDIASHPRYLLKRLTKKILSGENKVVFLFGSAL</sequence>
<evidence type="ECO:0000313" key="2">
    <source>
        <dbReference type="EMBL" id="VFK33509.1"/>
    </source>
</evidence>
<dbReference type="EMBL" id="CAADFQ010000047">
    <property type="protein sequence ID" value="VFK33509.1"/>
    <property type="molecule type" value="Genomic_DNA"/>
</dbReference>
<dbReference type="EMBL" id="CAADFO010000048">
    <property type="protein sequence ID" value="VFK29347.1"/>
    <property type="molecule type" value="Genomic_DNA"/>
</dbReference>
<name>A0A450XW39_9GAMM</name>
<accession>A0A450XW39</accession>
<evidence type="ECO:0000313" key="1">
    <source>
        <dbReference type="EMBL" id="VFK29347.1"/>
    </source>
</evidence>
<organism evidence="2">
    <name type="scientific">Candidatus Kentrum sp. MB</name>
    <dbReference type="NCBI Taxonomy" id="2138164"/>
    <lineage>
        <taxon>Bacteria</taxon>
        <taxon>Pseudomonadati</taxon>
        <taxon>Pseudomonadota</taxon>
        <taxon>Gammaproteobacteria</taxon>
        <taxon>Candidatus Kentrum</taxon>
    </lineage>
</organism>
<dbReference type="EMBL" id="CAADGH010000048">
    <property type="protein sequence ID" value="VFK76244.1"/>
    <property type="molecule type" value="Genomic_DNA"/>
</dbReference>
<reference evidence="2" key="1">
    <citation type="submission" date="2019-02" db="EMBL/GenBank/DDBJ databases">
        <authorList>
            <person name="Gruber-Vodicka R. H."/>
            <person name="Seah K. B. B."/>
        </authorList>
    </citation>
    <scope>NUCLEOTIDE SEQUENCE</scope>
    <source>
        <strain evidence="1">BECK_BZ197</strain>
        <strain evidence="3">BECK_BZ198</strain>
        <strain evidence="2">BECK_BZ199</strain>
    </source>
</reference>